<dbReference type="PROSITE" id="PS51406">
    <property type="entry name" value="FIBRINOGEN_C_2"/>
    <property type="match status" value="1"/>
</dbReference>
<keyword evidence="2" id="KW-0175">Coiled coil</keyword>
<reference evidence="5" key="2">
    <citation type="submission" date="2025-05" db="UniProtKB">
        <authorList>
            <consortium name="EnsemblMetazoa"/>
        </authorList>
    </citation>
    <scope>IDENTIFICATION</scope>
    <source>
        <strain evidence="5">Foshan</strain>
    </source>
</reference>
<dbReference type="CDD" id="cd00087">
    <property type="entry name" value="FReD"/>
    <property type="match status" value="1"/>
</dbReference>
<dbReference type="InterPro" id="IPR036056">
    <property type="entry name" value="Fibrinogen-like_C"/>
</dbReference>
<feature type="domain" description="Fibrinogen C-terminal" evidence="4">
    <location>
        <begin position="516"/>
        <end position="728"/>
    </location>
</feature>
<feature type="signal peptide" evidence="3">
    <location>
        <begin position="1"/>
        <end position="25"/>
    </location>
</feature>
<dbReference type="InterPro" id="IPR020837">
    <property type="entry name" value="Fibrinogen_CS"/>
</dbReference>
<evidence type="ECO:0000256" key="3">
    <source>
        <dbReference type="SAM" id="SignalP"/>
    </source>
</evidence>
<evidence type="ECO:0000313" key="5">
    <source>
        <dbReference type="EnsemblMetazoa" id="AALFPA23_018043.P26494"/>
    </source>
</evidence>
<reference evidence="6" key="1">
    <citation type="journal article" date="2015" name="Proc. Natl. Acad. Sci. U.S.A.">
        <title>Genome sequence of the Asian Tiger mosquito, Aedes albopictus, reveals insights into its biology, genetics, and evolution.</title>
        <authorList>
            <person name="Chen X.G."/>
            <person name="Jiang X."/>
            <person name="Gu J."/>
            <person name="Xu M."/>
            <person name="Wu Y."/>
            <person name="Deng Y."/>
            <person name="Zhang C."/>
            <person name="Bonizzoni M."/>
            <person name="Dermauw W."/>
            <person name="Vontas J."/>
            <person name="Armbruster P."/>
            <person name="Huang X."/>
            <person name="Yang Y."/>
            <person name="Zhang H."/>
            <person name="He W."/>
            <person name="Peng H."/>
            <person name="Liu Y."/>
            <person name="Wu K."/>
            <person name="Chen J."/>
            <person name="Lirakis M."/>
            <person name="Topalis P."/>
            <person name="Van Leeuwen T."/>
            <person name="Hall A.B."/>
            <person name="Jiang X."/>
            <person name="Thorpe C."/>
            <person name="Mueller R.L."/>
            <person name="Sun C."/>
            <person name="Waterhouse R.M."/>
            <person name="Yan G."/>
            <person name="Tu Z.J."/>
            <person name="Fang X."/>
            <person name="James A.A."/>
        </authorList>
    </citation>
    <scope>NUCLEOTIDE SEQUENCE [LARGE SCALE GENOMIC DNA]</scope>
    <source>
        <strain evidence="6">Foshan</strain>
    </source>
</reference>
<evidence type="ECO:0000256" key="2">
    <source>
        <dbReference type="SAM" id="Coils"/>
    </source>
</evidence>
<feature type="chain" id="PRO_5045114066" description="Fibrinogen C-terminal domain-containing protein" evidence="3">
    <location>
        <begin position="26"/>
        <end position="728"/>
    </location>
</feature>
<dbReference type="SUPFAM" id="SSF56496">
    <property type="entry name" value="Fibrinogen C-terminal domain-like"/>
    <property type="match status" value="1"/>
</dbReference>
<dbReference type="SMART" id="SM00186">
    <property type="entry name" value="FBG"/>
    <property type="match status" value="1"/>
</dbReference>
<dbReference type="Proteomes" id="UP000069940">
    <property type="component" value="Unassembled WGS sequence"/>
</dbReference>
<name>A0ABM1ZFV1_AEDAL</name>
<keyword evidence="6" id="KW-1185">Reference proteome</keyword>
<dbReference type="InterPro" id="IPR014716">
    <property type="entry name" value="Fibrinogen_a/b/g_C_1"/>
</dbReference>
<keyword evidence="1" id="KW-1015">Disulfide bond</keyword>
<accession>A0ABM1ZFV1</accession>
<protein>
    <recommendedName>
        <fullName evidence="4">Fibrinogen C-terminal domain-containing protein</fullName>
    </recommendedName>
</protein>
<feature type="coiled-coil region" evidence="2">
    <location>
        <begin position="453"/>
        <end position="480"/>
    </location>
</feature>
<sequence length="728" mass="82668">MFGNVRLALCVVLVLWSSTAYSAAGSYDDVITKLDNLLYRVVMSEVNIKERLEETEDQLKKTLEQLDTLMEHQNGLVQNDDQLLAKIDELRDEVVQNQENIRGEFSSALAGMGQEVSNIHQRLEDLVEKQGELAADHKALASMLIEVEQNVNQKFAMGMADISERFNKTGEKFEEVLQNQENNHVELSSKMVSVKHELNLMASNVIEGFDNADKRFVQLMQNQADLAAGHEVLTSALEKMEQNVREQFTVTLTTITDNFDKTNDQIDDLAKSQESTRVELSTKLTSLKQDLNHNFNLLMSNVVEGFEIADKRIDRLMQHHADLTTGHEVLASTITGLELHVNEQFTLTLTNVTDHFDRTNDQIENLAKNQDNSRVELSSKLTTLKQDMNSNFNSVISNVNDGFSKTAVKVDHVSQKQDDLAASQQTLTIALNKMNNDVSDKLVTIATNINKRSDKLEDQHRTTKDQLDRLLQNMDNHRVEFSTVLTRIEQSTNQNFVTVTNYAVQILQQAGSCSTPQQPAVVTSCKNTPTKISGQYQLKPFGTDEVLVGYCEQEKFNGGWLVIQHRFDGSVDFHRNWNDYKHGFGSIGGEFWLGLDKIHRLTSNKNVELVVELKDFNNNYIYARYDAFEIGSEPQKYSLDKLGTYSGTAGDSMIYNRGKKFTTKDNDNDGAVNLNCAVSRAGAWWFNWCGNADLNGMYGVRGDWRSVYWYGYNQYDGMKYTRMMIREK</sequence>
<evidence type="ECO:0000313" key="6">
    <source>
        <dbReference type="Proteomes" id="UP000069940"/>
    </source>
</evidence>
<dbReference type="GeneID" id="109424713"/>
<dbReference type="EnsemblMetazoa" id="AALFPA23_018043.R26494">
    <property type="protein sequence ID" value="AALFPA23_018043.P26494"/>
    <property type="gene ID" value="AALFPA23_018043"/>
</dbReference>
<evidence type="ECO:0000259" key="4">
    <source>
        <dbReference type="PROSITE" id="PS51406"/>
    </source>
</evidence>
<feature type="coiled-coil region" evidence="2">
    <location>
        <begin position="45"/>
        <end position="100"/>
    </location>
</feature>
<dbReference type="InterPro" id="IPR050373">
    <property type="entry name" value="Fibrinogen_C-term_domain"/>
</dbReference>
<keyword evidence="3" id="KW-0732">Signal</keyword>
<organism evidence="5 6">
    <name type="scientific">Aedes albopictus</name>
    <name type="common">Asian tiger mosquito</name>
    <name type="synonym">Stegomyia albopicta</name>
    <dbReference type="NCBI Taxonomy" id="7160"/>
    <lineage>
        <taxon>Eukaryota</taxon>
        <taxon>Metazoa</taxon>
        <taxon>Ecdysozoa</taxon>
        <taxon>Arthropoda</taxon>
        <taxon>Hexapoda</taxon>
        <taxon>Insecta</taxon>
        <taxon>Pterygota</taxon>
        <taxon>Neoptera</taxon>
        <taxon>Endopterygota</taxon>
        <taxon>Diptera</taxon>
        <taxon>Nematocera</taxon>
        <taxon>Culicoidea</taxon>
        <taxon>Culicidae</taxon>
        <taxon>Culicinae</taxon>
        <taxon>Aedini</taxon>
        <taxon>Aedes</taxon>
        <taxon>Stegomyia</taxon>
    </lineage>
</organism>
<dbReference type="InterPro" id="IPR002181">
    <property type="entry name" value="Fibrinogen_a/b/g_C_dom"/>
</dbReference>
<dbReference type="Gene3D" id="3.90.215.10">
    <property type="entry name" value="Gamma Fibrinogen, chain A, domain 1"/>
    <property type="match status" value="1"/>
</dbReference>
<evidence type="ECO:0000256" key="1">
    <source>
        <dbReference type="ARBA" id="ARBA00023157"/>
    </source>
</evidence>
<dbReference type="PANTHER" id="PTHR19143:SF327">
    <property type="entry name" value="FI21813P1-RELATED"/>
    <property type="match status" value="1"/>
</dbReference>
<proteinExistence type="predicted"/>
<dbReference type="PROSITE" id="PS00514">
    <property type="entry name" value="FIBRINOGEN_C_1"/>
    <property type="match status" value="1"/>
</dbReference>
<dbReference type="PANTHER" id="PTHR19143">
    <property type="entry name" value="FIBRINOGEN/TENASCIN/ANGIOPOEITIN"/>
    <property type="match status" value="1"/>
</dbReference>
<dbReference type="Pfam" id="PF00147">
    <property type="entry name" value="Fibrinogen_C"/>
    <property type="match status" value="1"/>
</dbReference>
<dbReference type="RefSeq" id="XP_029721106.2">
    <property type="nucleotide sequence ID" value="XM_029865246.2"/>
</dbReference>